<proteinExistence type="predicted"/>
<organism evidence="2 3">
    <name type="scientific">Paraphaeosphaeria minitans</name>
    <dbReference type="NCBI Taxonomy" id="565426"/>
    <lineage>
        <taxon>Eukaryota</taxon>
        <taxon>Fungi</taxon>
        <taxon>Dikarya</taxon>
        <taxon>Ascomycota</taxon>
        <taxon>Pezizomycotina</taxon>
        <taxon>Dothideomycetes</taxon>
        <taxon>Pleosporomycetidae</taxon>
        <taxon>Pleosporales</taxon>
        <taxon>Massarineae</taxon>
        <taxon>Didymosphaeriaceae</taxon>
        <taxon>Paraphaeosphaeria</taxon>
    </lineage>
</organism>
<dbReference type="EMBL" id="WJXW01000004">
    <property type="protein sequence ID" value="KAF9737157.1"/>
    <property type="molecule type" value="Genomic_DNA"/>
</dbReference>
<evidence type="ECO:0000313" key="2">
    <source>
        <dbReference type="EMBL" id="KAF9737157.1"/>
    </source>
</evidence>
<dbReference type="PANTHER" id="PTHR14209:SF19">
    <property type="entry name" value="ISOAMYL ACETATE-HYDROLYZING ESTERASE 1 HOMOLOG"/>
    <property type="match status" value="1"/>
</dbReference>
<dbReference type="PANTHER" id="PTHR14209">
    <property type="entry name" value="ISOAMYL ACETATE-HYDROLYZING ESTERASE 1"/>
    <property type="match status" value="1"/>
</dbReference>
<reference evidence="2" key="1">
    <citation type="journal article" date="2020" name="Mol. Plant Microbe Interact.">
        <title>Genome Sequence of the Biocontrol Agent Coniothyrium minitans strain Conio (IMI 134523).</title>
        <authorList>
            <person name="Patel D."/>
            <person name="Shittu T.A."/>
            <person name="Baroncelli R."/>
            <person name="Muthumeenakshi S."/>
            <person name="Osborne T.H."/>
            <person name="Janganan T.K."/>
            <person name="Sreenivasaprasad S."/>
        </authorList>
    </citation>
    <scope>NUCLEOTIDE SEQUENCE</scope>
    <source>
        <strain evidence="2">Conio</strain>
    </source>
</reference>
<evidence type="ECO:0000259" key="1">
    <source>
        <dbReference type="Pfam" id="PF13472"/>
    </source>
</evidence>
<accession>A0A9P6GK66</accession>
<comment type="caution">
    <text evidence="2">The sequence shown here is derived from an EMBL/GenBank/DDBJ whole genome shotgun (WGS) entry which is preliminary data.</text>
</comment>
<dbReference type="InterPro" id="IPR013830">
    <property type="entry name" value="SGNH_hydro"/>
</dbReference>
<protein>
    <submittedName>
        <fullName evidence="2">GDSL-like Lipase/Acylhydrolase</fullName>
    </submittedName>
</protein>
<dbReference type="OrthoDB" id="671439at2759"/>
<dbReference type="InterPro" id="IPR036514">
    <property type="entry name" value="SGNH_hydro_sf"/>
</dbReference>
<dbReference type="Pfam" id="PF13472">
    <property type="entry name" value="Lipase_GDSL_2"/>
    <property type="match status" value="1"/>
</dbReference>
<keyword evidence="3" id="KW-1185">Reference proteome</keyword>
<dbReference type="CDD" id="cd01838">
    <property type="entry name" value="Isoamyl_acetate_hydrolase_like"/>
    <property type="match status" value="1"/>
</dbReference>
<name>A0A9P6GK66_9PLEO</name>
<dbReference type="Proteomes" id="UP000756921">
    <property type="component" value="Unassembled WGS sequence"/>
</dbReference>
<dbReference type="Gene3D" id="3.40.50.1110">
    <property type="entry name" value="SGNH hydrolase"/>
    <property type="match status" value="1"/>
</dbReference>
<dbReference type="AlphaFoldDB" id="A0A9P6GK66"/>
<feature type="domain" description="SGNH hydrolase-type esterase" evidence="1">
    <location>
        <begin position="10"/>
        <end position="222"/>
    </location>
</feature>
<dbReference type="InterPro" id="IPR045136">
    <property type="entry name" value="Iah1-like"/>
</dbReference>
<dbReference type="SUPFAM" id="SSF52266">
    <property type="entry name" value="SGNH hydrolase"/>
    <property type="match status" value="1"/>
</dbReference>
<evidence type="ECO:0000313" key="3">
    <source>
        <dbReference type="Proteomes" id="UP000756921"/>
    </source>
</evidence>
<sequence>MATTWDKILLFGDSITQDSFNQQRGFGFSAGLQHEYIRRLDVVNRGFSGYTSRQALQILPHVVPAPSTANIRLLVVFLGANDASRPEAENKQHVPLEEYVSNLEKIITHPSIAAHNPKVVLVAPAPIDEHSVWANDKSQGRAAVSRKNVDLKRYSEAAAGLGEKLGVPVVNLWKAFMVKTGWREEEWKEGEPILGALELPQNEELVGLLHDGLHFNPAGYQILLAELLKIIRESYPELAPENIPLLLPLWNDAEGWATWDATHN</sequence>
<gene>
    <name evidence="2" type="ORF">PMIN01_04936</name>
</gene>